<feature type="signal peptide" evidence="1">
    <location>
        <begin position="1"/>
        <end position="21"/>
    </location>
</feature>
<accession>A0A9I9EFQ1</accession>
<feature type="chain" id="PRO_5039902841" evidence="1">
    <location>
        <begin position="22"/>
        <end position="106"/>
    </location>
</feature>
<organism evidence="2">
    <name type="scientific">Cucumis melo</name>
    <name type="common">Muskmelon</name>
    <dbReference type="NCBI Taxonomy" id="3656"/>
    <lineage>
        <taxon>Eukaryota</taxon>
        <taxon>Viridiplantae</taxon>
        <taxon>Streptophyta</taxon>
        <taxon>Embryophyta</taxon>
        <taxon>Tracheophyta</taxon>
        <taxon>Spermatophyta</taxon>
        <taxon>Magnoliopsida</taxon>
        <taxon>eudicotyledons</taxon>
        <taxon>Gunneridae</taxon>
        <taxon>Pentapetalae</taxon>
        <taxon>rosids</taxon>
        <taxon>fabids</taxon>
        <taxon>Cucurbitales</taxon>
        <taxon>Cucurbitaceae</taxon>
        <taxon>Benincaseae</taxon>
        <taxon>Cucumis</taxon>
    </lineage>
</organism>
<evidence type="ECO:0000256" key="1">
    <source>
        <dbReference type="SAM" id="SignalP"/>
    </source>
</evidence>
<dbReference type="AlphaFoldDB" id="A0A9I9EFQ1"/>
<dbReference type="EnsemblPlants" id="MELO3C033141.2.1">
    <property type="protein sequence ID" value="MELO3C033141.2.1"/>
    <property type="gene ID" value="MELO3C033141.2"/>
</dbReference>
<keyword evidence="1" id="KW-0732">Signal</keyword>
<protein>
    <submittedName>
        <fullName evidence="2">Uncharacterized protein</fullName>
    </submittedName>
</protein>
<evidence type="ECO:0000313" key="2">
    <source>
        <dbReference type="EnsemblPlants" id="MELO3C033141.2.1"/>
    </source>
</evidence>
<dbReference type="Gramene" id="MELO3C033141.2.1">
    <property type="protein sequence ID" value="MELO3C033141.2.1"/>
    <property type="gene ID" value="MELO3C033141.2"/>
</dbReference>
<proteinExistence type="predicted"/>
<sequence>METKMMVITILTMNMMAVVSSFVIEESTTIIDNDQGMIELPSKEEKDVTKSLDTIDYSTKMLRSTTRLISIEGCPTGRECTSHDDCFPCKCTLIHLMPPFFTFACV</sequence>
<name>A0A9I9EFQ1_CUCME</name>
<reference evidence="2" key="1">
    <citation type="submission" date="2023-03" db="UniProtKB">
        <authorList>
            <consortium name="EnsemblPlants"/>
        </authorList>
    </citation>
    <scope>IDENTIFICATION</scope>
</reference>